<feature type="compositionally biased region" description="Low complexity" evidence="1">
    <location>
        <begin position="85"/>
        <end position="99"/>
    </location>
</feature>
<feature type="compositionally biased region" description="Low complexity" evidence="1">
    <location>
        <begin position="197"/>
        <end position="208"/>
    </location>
</feature>
<feature type="compositionally biased region" description="Polar residues" evidence="1">
    <location>
        <begin position="163"/>
        <end position="179"/>
    </location>
</feature>
<feature type="compositionally biased region" description="Basic and acidic residues" evidence="1">
    <location>
        <begin position="181"/>
        <end position="193"/>
    </location>
</feature>
<sequence>MSDYDEHVPIFSGNGTDLMAELGRELTSPLFRQLPPGLITSTRNLRRSTIPAISGEGDTLPYFKDTGSNGSTPSSSSIKASRIGLSDPPSVNVSLSSSSGKRSIGYTFYKTDMDHAFELPQVDSAQLFRDDFVTSINMGSGQVQQGTQSIHGIVRHTEQRIGTSIGSDSNSAPDHTTALTHDPDSNNEHRTGPDSRLGLSLGTTTITGEHTHQDQDQLSTSETGHEDHSIHPAQRRRSDSNKREYLIIPQETRERLIHMVCIDGMNVQSAVKQLNLKYSAAINIVRKFRDCGQLEIGPRGRRSKKIVSPEMHSAIAAILAEHPEIEVSELRQMLKAKGISLPPSLIKDAATNIRRQQMDADTY</sequence>
<evidence type="ECO:0000256" key="1">
    <source>
        <dbReference type="SAM" id="MobiDB-lite"/>
    </source>
</evidence>
<dbReference type="InterPro" id="IPR009057">
    <property type="entry name" value="Homeodomain-like_sf"/>
</dbReference>
<evidence type="ECO:0000313" key="2">
    <source>
        <dbReference type="EMBL" id="KWX12566.1"/>
    </source>
</evidence>
<dbReference type="AlphaFoldDB" id="A0A132NRA3"/>
<evidence type="ECO:0000313" key="3">
    <source>
        <dbReference type="Proteomes" id="UP000070089"/>
    </source>
</evidence>
<dbReference type="OrthoDB" id="10255474at2759"/>
<dbReference type="VEuPathDB" id="GiardiaDB:QR46_3446"/>
<reference evidence="2 3" key="1">
    <citation type="journal article" date="2015" name="Mol. Biochem. Parasitol.">
        <title>Identification of polymorphic genes for use in assemblage B genotyping assays through comparative genomics of multiple assemblage B Giardia duodenalis isolates.</title>
        <authorList>
            <person name="Wielinga C."/>
            <person name="Thompson R.C."/>
            <person name="Monis P."/>
            <person name="Ryan U."/>
        </authorList>
    </citation>
    <scope>NUCLEOTIDE SEQUENCE [LARGE SCALE GENOMIC DNA]</scope>
    <source>
        <strain evidence="2 3">BAH15c1</strain>
    </source>
</reference>
<dbReference type="Proteomes" id="UP000070089">
    <property type="component" value="Unassembled WGS sequence"/>
</dbReference>
<dbReference type="EMBL" id="JXTI01000110">
    <property type="protein sequence ID" value="KWX12566.1"/>
    <property type="molecule type" value="Genomic_DNA"/>
</dbReference>
<proteinExistence type="predicted"/>
<feature type="compositionally biased region" description="Basic and acidic residues" evidence="1">
    <location>
        <begin position="223"/>
        <end position="244"/>
    </location>
</feature>
<feature type="region of interest" description="Disordered" evidence="1">
    <location>
        <begin position="56"/>
        <end position="100"/>
    </location>
</feature>
<gene>
    <name evidence="2" type="ORF">QR46_3446</name>
</gene>
<feature type="region of interest" description="Disordered" evidence="1">
    <location>
        <begin position="163"/>
        <end position="244"/>
    </location>
</feature>
<dbReference type="SUPFAM" id="SSF46689">
    <property type="entry name" value="Homeodomain-like"/>
    <property type="match status" value="1"/>
</dbReference>
<protein>
    <recommendedName>
        <fullName evidence="4">Paired domain-containing protein</fullName>
    </recommendedName>
</protein>
<organism evidence="2 3">
    <name type="scientific">Giardia duodenalis assemblage B</name>
    <dbReference type="NCBI Taxonomy" id="1394984"/>
    <lineage>
        <taxon>Eukaryota</taxon>
        <taxon>Metamonada</taxon>
        <taxon>Diplomonadida</taxon>
        <taxon>Hexamitidae</taxon>
        <taxon>Giardiinae</taxon>
        <taxon>Giardia</taxon>
    </lineage>
</organism>
<comment type="caution">
    <text evidence="2">The sequence shown here is derived from an EMBL/GenBank/DDBJ whole genome shotgun (WGS) entry which is preliminary data.</text>
</comment>
<feature type="compositionally biased region" description="Low complexity" evidence="1">
    <location>
        <begin position="66"/>
        <end position="77"/>
    </location>
</feature>
<evidence type="ECO:0008006" key="4">
    <source>
        <dbReference type="Google" id="ProtNLM"/>
    </source>
</evidence>
<accession>A0A132NRA3</accession>
<name>A0A132NRA3_GIAIN</name>